<gene>
    <name evidence="2" type="ORF">ACFOUP_05115</name>
</gene>
<feature type="chain" id="PRO_5045691636" description="Outer membrane protein beta-barrel domain-containing protein" evidence="1">
    <location>
        <begin position="30"/>
        <end position="190"/>
    </location>
</feature>
<evidence type="ECO:0000313" key="2">
    <source>
        <dbReference type="EMBL" id="MFC3975744.1"/>
    </source>
</evidence>
<name>A0ABV8EIB4_9BACT</name>
<sequence>MHTTNKIISKLLSASLIMIMLILSNIATAQNLSSEKGTTSLGIGLGLPYGGIIGGKLSHNVQDNFSIFGGLGYNFIGVGFNAGLTYTVPTEKLTELYFTGMYGYNAVINIEGMPQYQKTYYGPSLGSGLKFNSRRKKGSYWDLGIMIPIRGSNYKNDIEDIENNPMITIETKPWPVQFYFGYNFTIGSKN</sequence>
<dbReference type="RefSeq" id="WP_241295960.1">
    <property type="nucleotide sequence ID" value="NZ_JAKZGR010000011.1"/>
</dbReference>
<dbReference type="EMBL" id="JBHSAV010000016">
    <property type="protein sequence ID" value="MFC3975744.1"/>
    <property type="molecule type" value="Genomic_DNA"/>
</dbReference>
<feature type="signal peptide" evidence="1">
    <location>
        <begin position="1"/>
        <end position="29"/>
    </location>
</feature>
<organism evidence="2 3">
    <name type="scientific">Belliella kenyensis</name>
    <dbReference type="NCBI Taxonomy" id="1472724"/>
    <lineage>
        <taxon>Bacteria</taxon>
        <taxon>Pseudomonadati</taxon>
        <taxon>Bacteroidota</taxon>
        <taxon>Cytophagia</taxon>
        <taxon>Cytophagales</taxon>
        <taxon>Cyclobacteriaceae</taxon>
        <taxon>Belliella</taxon>
    </lineage>
</organism>
<reference evidence="3" key="1">
    <citation type="journal article" date="2019" name="Int. J. Syst. Evol. Microbiol.">
        <title>The Global Catalogue of Microorganisms (GCM) 10K type strain sequencing project: providing services to taxonomists for standard genome sequencing and annotation.</title>
        <authorList>
            <consortium name="The Broad Institute Genomics Platform"/>
            <consortium name="The Broad Institute Genome Sequencing Center for Infectious Disease"/>
            <person name="Wu L."/>
            <person name="Ma J."/>
        </authorList>
    </citation>
    <scope>NUCLEOTIDE SEQUENCE [LARGE SCALE GENOMIC DNA]</scope>
    <source>
        <strain evidence="3">CECT 8551</strain>
    </source>
</reference>
<accession>A0ABV8EIB4</accession>
<comment type="caution">
    <text evidence="2">The sequence shown here is derived from an EMBL/GenBank/DDBJ whole genome shotgun (WGS) entry which is preliminary data.</text>
</comment>
<evidence type="ECO:0000256" key="1">
    <source>
        <dbReference type="SAM" id="SignalP"/>
    </source>
</evidence>
<keyword evidence="1" id="KW-0732">Signal</keyword>
<dbReference type="Proteomes" id="UP001595766">
    <property type="component" value="Unassembled WGS sequence"/>
</dbReference>
<keyword evidence="3" id="KW-1185">Reference proteome</keyword>
<evidence type="ECO:0008006" key="4">
    <source>
        <dbReference type="Google" id="ProtNLM"/>
    </source>
</evidence>
<protein>
    <recommendedName>
        <fullName evidence="4">Outer membrane protein beta-barrel domain-containing protein</fullName>
    </recommendedName>
</protein>
<proteinExistence type="predicted"/>
<evidence type="ECO:0000313" key="3">
    <source>
        <dbReference type="Proteomes" id="UP001595766"/>
    </source>
</evidence>